<organism evidence="3 4">
    <name type="scientific">Apiospora hydei</name>
    <dbReference type="NCBI Taxonomy" id="1337664"/>
    <lineage>
        <taxon>Eukaryota</taxon>
        <taxon>Fungi</taxon>
        <taxon>Dikarya</taxon>
        <taxon>Ascomycota</taxon>
        <taxon>Pezizomycotina</taxon>
        <taxon>Sordariomycetes</taxon>
        <taxon>Xylariomycetidae</taxon>
        <taxon>Amphisphaeriales</taxon>
        <taxon>Apiosporaceae</taxon>
        <taxon>Apiospora</taxon>
    </lineage>
</organism>
<dbReference type="GeneID" id="92051799"/>
<name>A0ABR1UWZ4_9PEZI</name>
<evidence type="ECO:0000256" key="1">
    <source>
        <dbReference type="SAM" id="MobiDB-lite"/>
    </source>
</evidence>
<dbReference type="Proteomes" id="UP001433268">
    <property type="component" value="Unassembled WGS sequence"/>
</dbReference>
<evidence type="ECO:0000313" key="4">
    <source>
        <dbReference type="Proteomes" id="UP001433268"/>
    </source>
</evidence>
<protein>
    <recommendedName>
        <fullName evidence="2">2EXR domain-containing protein</fullName>
    </recommendedName>
</protein>
<dbReference type="InterPro" id="IPR045518">
    <property type="entry name" value="2EXR"/>
</dbReference>
<proteinExistence type="predicted"/>
<gene>
    <name evidence="3" type="ORF">PG997_014425</name>
</gene>
<dbReference type="Pfam" id="PF20150">
    <property type="entry name" value="2EXR"/>
    <property type="match status" value="1"/>
</dbReference>
<evidence type="ECO:0000313" key="3">
    <source>
        <dbReference type="EMBL" id="KAK8062328.1"/>
    </source>
</evidence>
<dbReference type="RefSeq" id="XP_066660927.1">
    <property type="nucleotide sequence ID" value="XM_066818739.1"/>
</dbReference>
<feature type="domain" description="2EXR" evidence="2">
    <location>
        <begin position="2"/>
        <end position="125"/>
    </location>
</feature>
<comment type="caution">
    <text evidence="3">The sequence shown here is derived from an EMBL/GenBank/DDBJ whole genome shotgun (WGS) entry which is preliminary data.</text>
</comment>
<reference evidence="3 4" key="1">
    <citation type="submission" date="2023-01" db="EMBL/GenBank/DDBJ databases">
        <title>Analysis of 21 Apiospora genomes using comparative genomics revels a genus with tremendous synthesis potential of carbohydrate active enzymes and secondary metabolites.</title>
        <authorList>
            <person name="Sorensen T."/>
        </authorList>
    </citation>
    <scope>NUCLEOTIDE SEQUENCE [LARGE SCALE GENOMIC DNA]</scope>
    <source>
        <strain evidence="3 4">CBS 114990</strain>
    </source>
</reference>
<accession>A0ABR1UWZ4</accession>
<dbReference type="EMBL" id="JAQQWN010000010">
    <property type="protein sequence ID" value="KAK8062328.1"/>
    <property type="molecule type" value="Genomic_DNA"/>
</dbReference>
<keyword evidence="4" id="KW-1185">Reference proteome</keyword>
<feature type="region of interest" description="Disordered" evidence="1">
    <location>
        <begin position="324"/>
        <end position="354"/>
    </location>
</feature>
<sequence>MFERFGELAPELRQGIWKAFLEQESSHRLIMINLTSGYTIEPHKQLVSPLLSVNQESRYCALKYYTSKHDVCATPFFKDDLGDDIGIEQSIGNAIIDDRDLEYNDPIPIFTIVGSLYLNPSRDTIIMNFNGARHSGIRHNPVAVSTVTQKSCTMPQVYFAFMNITKFKNVLTNRHTAYELRLRDKTPACMCQWFQRYVWLDATGVDRYLLLWELDADRQRNFIQEIYLLDAETIWKKYKIREFAWATCETGDDETKPAFAMMVDPTEFSSSTYATVRTRFGKYVNCMVLDGEQVAEVCRAWCLSNRLHLRYLKYCDCLVDNVEDDEETDTNDEETNTDDEDADTADEDTDTDDN</sequence>
<evidence type="ECO:0000259" key="2">
    <source>
        <dbReference type="Pfam" id="PF20150"/>
    </source>
</evidence>